<feature type="signal peptide" evidence="1">
    <location>
        <begin position="1"/>
        <end position="24"/>
    </location>
</feature>
<dbReference type="InterPro" id="IPR025665">
    <property type="entry name" value="Beta-barrel_OMP_2"/>
</dbReference>
<name>A0ABW4WSF5_9BACT</name>
<evidence type="ECO:0000313" key="4">
    <source>
        <dbReference type="Proteomes" id="UP001597369"/>
    </source>
</evidence>
<evidence type="ECO:0000259" key="2">
    <source>
        <dbReference type="Pfam" id="PF13568"/>
    </source>
</evidence>
<proteinExistence type="predicted"/>
<comment type="caution">
    <text evidence="3">The sequence shown here is derived from an EMBL/GenBank/DDBJ whole genome shotgun (WGS) entry which is preliminary data.</text>
</comment>
<evidence type="ECO:0000313" key="3">
    <source>
        <dbReference type="EMBL" id="MFD2065658.1"/>
    </source>
</evidence>
<dbReference type="Proteomes" id="UP001597369">
    <property type="component" value="Unassembled WGS sequence"/>
</dbReference>
<accession>A0ABW4WSF5</accession>
<reference evidence="4" key="1">
    <citation type="journal article" date="2019" name="Int. J. Syst. Evol. Microbiol.">
        <title>The Global Catalogue of Microorganisms (GCM) 10K type strain sequencing project: providing services to taxonomists for standard genome sequencing and annotation.</title>
        <authorList>
            <consortium name="The Broad Institute Genomics Platform"/>
            <consortium name="The Broad Institute Genome Sequencing Center for Infectious Disease"/>
            <person name="Wu L."/>
            <person name="Ma J."/>
        </authorList>
    </citation>
    <scope>NUCLEOTIDE SEQUENCE [LARGE SCALE GENOMIC DNA]</scope>
    <source>
        <strain evidence="4">JCM 16545</strain>
    </source>
</reference>
<gene>
    <name evidence="3" type="ORF">ACFSKU_02085</name>
</gene>
<sequence length="223" mass="24584">MKKILRIRLSLLTLLVVFASGAMAQTQNEVLPENVFEPEMSVGIKAGVSLSQVGFTPSVSQELSKGYTAGAVFKYISVPSLGIQVEANYTQKGWTESLEAGSTYSRRLNYLEMPFMTHVEIGKKSSRFILHLGPQASFLLSESESISLQNGESTPEYYGSSIDYKFDLGMCLGVGYGFRSAIGTFQLETRFAYSLSDIMNDERSFSSSKNQGGEVTLSYLFNM</sequence>
<feature type="domain" description="Outer membrane protein beta-barrel" evidence="2">
    <location>
        <begin position="28"/>
        <end position="199"/>
    </location>
</feature>
<feature type="chain" id="PRO_5047266333" evidence="1">
    <location>
        <begin position="25"/>
        <end position="223"/>
    </location>
</feature>
<keyword evidence="1" id="KW-0732">Signal</keyword>
<organism evidence="3 4">
    <name type="scientific">Pontibacter silvestris</name>
    <dbReference type="NCBI Taxonomy" id="2305183"/>
    <lineage>
        <taxon>Bacteria</taxon>
        <taxon>Pseudomonadati</taxon>
        <taxon>Bacteroidota</taxon>
        <taxon>Cytophagia</taxon>
        <taxon>Cytophagales</taxon>
        <taxon>Hymenobacteraceae</taxon>
        <taxon>Pontibacter</taxon>
    </lineage>
</organism>
<dbReference type="Pfam" id="PF13568">
    <property type="entry name" value="OMP_b-brl_2"/>
    <property type="match status" value="1"/>
</dbReference>
<keyword evidence="4" id="KW-1185">Reference proteome</keyword>
<protein>
    <submittedName>
        <fullName evidence="3">Porin family protein</fullName>
    </submittedName>
</protein>
<dbReference type="EMBL" id="JBHUHV010000004">
    <property type="protein sequence ID" value="MFD2065658.1"/>
    <property type="molecule type" value="Genomic_DNA"/>
</dbReference>
<evidence type="ECO:0000256" key="1">
    <source>
        <dbReference type="SAM" id="SignalP"/>
    </source>
</evidence>
<dbReference type="RefSeq" id="WP_229961962.1">
    <property type="nucleotide sequence ID" value="NZ_JAJJWI010000017.1"/>
</dbReference>